<keyword evidence="1" id="KW-0720">Serine protease</keyword>
<proteinExistence type="predicted"/>
<dbReference type="InterPro" id="IPR009003">
    <property type="entry name" value="Peptidase_S1_PA"/>
</dbReference>
<reference evidence="3 4" key="1">
    <citation type="submission" date="2019-12" db="EMBL/GenBank/DDBJ databases">
        <title>Paenibacillus sp. nov. sp. isolated from soil.</title>
        <authorList>
            <person name="Kim J."/>
            <person name="Jeong S.E."/>
            <person name="Jung H.S."/>
            <person name="Jeon C.O."/>
        </authorList>
    </citation>
    <scope>NUCLEOTIDE SEQUENCE [LARGE SCALE GENOMIC DNA]</scope>
    <source>
        <strain evidence="3 4">5J-6</strain>
    </source>
</reference>
<evidence type="ECO:0000313" key="3">
    <source>
        <dbReference type="EMBL" id="MZQ83310.1"/>
    </source>
</evidence>
<name>A0A6L8V268_9BACL</name>
<feature type="compositionally biased region" description="Polar residues" evidence="2">
    <location>
        <begin position="90"/>
        <end position="100"/>
    </location>
</feature>
<evidence type="ECO:0008006" key="5">
    <source>
        <dbReference type="Google" id="ProtNLM"/>
    </source>
</evidence>
<dbReference type="GO" id="GO:0008236">
    <property type="term" value="F:serine-type peptidase activity"/>
    <property type="evidence" value="ECO:0007669"/>
    <property type="project" value="UniProtKB-KW"/>
</dbReference>
<evidence type="ECO:0000256" key="1">
    <source>
        <dbReference type="ARBA" id="ARBA00022825"/>
    </source>
</evidence>
<dbReference type="Gene3D" id="2.40.10.10">
    <property type="entry name" value="Trypsin-like serine proteases"/>
    <property type="match status" value="2"/>
</dbReference>
<protein>
    <recommendedName>
        <fullName evidence="5">Serine protease</fullName>
    </recommendedName>
</protein>
<sequence>MERKTFMGSTFLQAFKLKARIWRSMLGRPGVTGIGVGFADPNKRAKGAAIILYTDKKMSAATKSGLYEITGKWSKASSVPFRVIMTGQFKESSASPTQTGPRERWRPIPGGVGVGTTVPRSAGGTGGLIVIKNNTLFILSNAHVLIPDNTTEFHNTIQPAPADGGRTADQIGRAFQFVPRRTTSANFQDSAIAVANSNNLLNPRYLINESGSLITVPGHLLSYRVGMTFKKMGKTSGFGRGVVEAIGVERMVTGNLGTLLYRDQTVVRFTENRSRPGDSGSVWLNDSSDRLNNYAAAVHFASPTDGSRSVCYPIERAMRTYGTLVAIPAGTARFKAGAVGGRAPRNNYTYVRPLTVKQLSLTPVFNVRRKK</sequence>
<accession>A0A6L8V268</accession>
<dbReference type="InterPro" id="IPR043504">
    <property type="entry name" value="Peptidase_S1_PA_chymotrypsin"/>
</dbReference>
<organism evidence="3 4">
    <name type="scientific">Paenibacillus silvestris</name>
    <dbReference type="NCBI Taxonomy" id="2606219"/>
    <lineage>
        <taxon>Bacteria</taxon>
        <taxon>Bacillati</taxon>
        <taxon>Bacillota</taxon>
        <taxon>Bacilli</taxon>
        <taxon>Bacillales</taxon>
        <taxon>Paenibacillaceae</taxon>
        <taxon>Paenibacillus</taxon>
    </lineage>
</organism>
<gene>
    <name evidence="3" type="ORF">GQF01_14435</name>
</gene>
<evidence type="ECO:0000313" key="4">
    <source>
        <dbReference type="Proteomes" id="UP000481087"/>
    </source>
</evidence>
<evidence type="ECO:0000256" key="2">
    <source>
        <dbReference type="SAM" id="MobiDB-lite"/>
    </source>
</evidence>
<comment type="caution">
    <text evidence="3">The sequence shown here is derived from an EMBL/GenBank/DDBJ whole genome shotgun (WGS) entry which is preliminary data.</text>
</comment>
<keyword evidence="1" id="KW-0378">Hydrolase</keyword>
<feature type="region of interest" description="Disordered" evidence="2">
    <location>
        <begin position="90"/>
        <end position="117"/>
    </location>
</feature>
<dbReference type="AlphaFoldDB" id="A0A6L8V268"/>
<dbReference type="Proteomes" id="UP000481087">
    <property type="component" value="Unassembled WGS sequence"/>
</dbReference>
<dbReference type="EMBL" id="WTUZ01000017">
    <property type="protein sequence ID" value="MZQ83310.1"/>
    <property type="molecule type" value="Genomic_DNA"/>
</dbReference>
<keyword evidence="4" id="KW-1185">Reference proteome</keyword>
<keyword evidence="1" id="KW-0645">Protease</keyword>
<dbReference type="SUPFAM" id="SSF50494">
    <property type="entry name" value="Trypsin-like serine proteases"/>
    <property type="match status" value="1"/>
</dbReference>